<evidence type="ECO:0000256" key="1">
    <source>
        <dbReference type="SAM" id="Phobius"/>
    </source>
</evidence>
<feature type="transmembrane region" description="Helical" evidence="1">
    <location>
        <begin position="7"/>
        <end position="36"/>
    </location>
</feature>
<keyword evidence="1" id="KW-0812">Transmembrane</keyword>
<accession>A0A7W8D5R0</accession>
<evidence type="ECO:0000313" key="2">
    <source>
        <dbReference type="EMBL" id="MBB5208429.1"/>
    </source>
</evidence>
<proteinExistence type="predicted"/>
<comment type="caution">
    <text evidence="2">The sequence shown here is derived from an EMBL/GenBank/DDBJ whole genome shotgun (WGS) entry which is preliminary data.</text>
</comment>
<keyword evidence="1" id="KW-1133">Transmembrane helix</keyword>
<dbReference type="AlphaFoldDB" id="A0A7W8D5R0"/>
<name>A0A7W8D5R0_9GAMM</name>
<dbReference type="RefSeq" id="WP_183960959.1">
    <property type="nucleotide sequence ID" value="NZ_JACHHP010000003.1"/>
</dbReference>
<reference evidence="2 3" key="1">
    <citation type="submission" date="2020-08" db="EMBL/GenBank/DDBJ databases">
        <title>Genomic Encyclopedia of Type Strains, Phase IV (KMG-IV): sequencing the most valuable type-strain genomes for metagenomic binning, comparative biology and taxonomic classification.</title>
        <authorList>
            <person name="Goeker M."/>
        </authorList>
    </citation>
    <scope>NUCLEOTIDE SEQUENCE [LARGE SCALE GENOMIC DNA]</scope>
    <source>
        <strain evidence="2 3">DSM 24163</strain>
    </source>
</reference>
<protein>
    <submittedName>
        <fullName evidence="2">Uncharacterized protein</fullName>
    </submittedName>
</protein>
<keyword evidence="1" id="KW-0472">Membrane</keyword>
<gene>
    <name evidence="2" type="ORF">HNQ52_001971</name>
</gene>
<dbReference type="EMBL" id="JACHHP010000003">
    <property type="protein sequence ID" value="MBB5208429.1"/>
    <property type="molecule type" value="Genomic_DNA"/>
</dbReference>
<dbReference type="Proteomes" id="UP000521199">
    <property type="component" value="Unassembled WGS sequence"/>
</dbReference>
<keyword evidence="3" id="KW-1185">Reference proteome</keyword>
<dbReference type="PROSITE" id="PS51257">
    <property type="entry name" value="PROKAR_LIPOPROTEIN"/>
    <property type="match status" value="1"/>
</dbReference>
<sequence length="169" mass="17792">MRKGSKISVGVVIAGVLVALLVGAMLLVGSCTALLWNTMGGDSASGARRDALRAQHAALLDRLERIGSDADDLQDAARHLRTVVLPPQVLGLAIAQADSDDNRVVVLRNYEGRQTSRILVNGAGSITLEARDGTRRTFDLLEVDATLRDGTGVEIEVVLARDAVAAGPE</sequence>
<evidence type="ECO:0000313" key="3">
    <source>
        <dbReference type="Proteomes" id="UP000521199"/>
    </source>
</evidence>
<organism evidence="2 3">
    <name type="scientific">Chiayiivirga flava</name>
    <dbReference type="NCBI Taxonomy" id="659595"/>
    <lineage>
        <taxon>Bacteria</taxon>
        <taxon>Pseudomonadati</taxon>
        <taxon>Pseudomonadota</taxon>
        <taxon>Gammaproteobacteria</taxon>
        <taxon>Lysobacterales</taxon>
        <taxon>Lysobacteraceae</taxon>
        <taxon>Chiayiivirga</taxon>
    </lineage>
</organism>